<dbReference type="InterPro" id="IPR025131">
    <property type="entry name" value="DUF4057"/>
</dbReference>
<feature type="domain" description="DUF4057" evidence="2">
    <location>
        <begin position="10"/>
        <end position="283"/>
    </location>
</feature>
<feature type="region of interest" description="Disordered" evidence="1">
    <location>
        <begin position="138"/>
        <end position="174"/>
    </location>
</feature>
<name>A0A9D4USQ9_ADICA</name>
<protein>
    <recommendedName>
        <fullName evidence="2">DUF4057 domain-containing protein</fullName>
    </recommendedName>
</protein>
<proteinExistence type="predicted"/>
<evidence type="ECO:0000313" key="4">
    <source>
        <dbReference type="Proteomes" id="UP000886520"/>
    </source>
</evidence>
<dbReference type="Proteomes" id="UP000886520">
    <property type="component" value="Chromosome 11"/>
</dbReference>
<evidence type="ECO:0000313" key="3">
    <source>
        <dbReference type="EMBL" id="KAI5073393.1"/>
    </source>
</evidence>
<evidence type="ECO:0000256" key="1">
    <source>
        <dbReference type="SAM" id="MobiDB-lite"/>
    </source>
</evidence>
<evidence type="ECO:0000259" key="2">
    <source>
        <dbReference type="Pfam" id="PF13266"/>
    </source>
</evidence>
<dbReference type="PANTHER" id="PTHR31132">
    <property type="entry name" value="N-LYSINE METHYLTRANSFERASE"/>
    <property type="match status" value="1"/>
</dbReference>
<keyword evidence="4" id="KW-1185">Reference proteome</keyword>
<dbReference type="OrthoDB" id="1868458at2759"/>
<organism evidence="3 4">
    <name type="scientific">Adiantum capillus-veneris</name>
    <name type="common">Maidenhair fern</name>
    <dbReference type="NCBI Taxonomy" id="13818"/>
    <lineage>
        <taxon>Eukaryota</taxon>
        <taxon>Viridiplantae</taxon>
        <taxon>Streptophyta</taxon>
        <taxon>Embryophyta</taxon>
        <taxon>Tracheophyta</taxon>
        <taxon>Polypodiopsida</taxon>
        <taxon>Polypodiidae</taxon>
        <taxon>Polypodiales</taxon>
        <taxon>Pteridineae</taxon>
        <taxon>Pteridaceae</taxon>
        <taxon>Vittarioideae</taxon>
        <taxon>Adiantum</taxon>
    </lineage>
</organism>
<reference evidence="3" key="1">
    <citation type="submission" date="2021-01" db="EMBL/GenBank/DDBJ databases">
        <title>Adiantum capillus-veneris genome.</title>
        <authorList>
            <person name="Fang Y."/>
            <person name="Liao Q."/>
        </authorList>
    </citation>
    <scope>NUCLEOTIDE SEQUENCE</scope>
    <source>
        <strain evidence="3">H3</strain>
        <tissue evidence="3">Leaf</tissue>
    </source>
</reference>
<feature type="compositionally biased region" description="Low complexity" evidence="1">
    <location>
        <begin position="1"/>
        <end position="12"/>
    </location>
</feature>
<sequence>MAAAAKSSSKRASTFEILTWPDEPPRPPSQTPLRPQATGGISSIMSGAGLTPEEAEALQNKKPNSVRKEKEMSGSGIFNLESDNLSTPLSVEKPKVRVHQPAGGVSQILFGEAAVVSPKKPTSIPEVAKQKELSGTLEVSIEETPSKKSTSTSKAKELVGSDIFGPPPEVKTRSCPRYLESSDIATPLRDLSLNPPRIPGSTLAAFGSEDLSLSSKKCNTHKVAELSGNNIFKEVSPHLVSDKSLSAAKRREITGSNIFADGKQVFREHFGGTRKPPGGESSLTLV</sequence>
<dbReference type="Pfam" id="PF13266">
    <property type="entry name" value="DUF4057"/>
    <property type="match status" value="1"/>
</dbReference>
<comment type="caution">
    <text evidence="3">The sequence shown here is derived from an EMBL/GenBank/DDBJ whole genome shotgun (WGS) entry which is preliminary data.</text>
</comment>
<dbReference type="AlphaFoldDB" id="A0A9D4USQ9"/>
<gene>
    <name evidence="3" type="ORF">GOP47_0011406</name>
</gene>
<feature type="region of interest" description="Disordered" evidence="1">
    <location>
        <begin position="1"/>
        <end position="85"/>
    </location>
</feature>
<dbReference type="EMBL" id="JABFUD020000011">
    <property type="protein sequence ID" value="KAI5073393.1"/>
    <property type="molecule type" value="Genomic_DNA"/>
</dbReference>
<dbReference type="PANTHER" id="PTHR31132:SF13">
    <property type="entry name" value="N-LYSINE METHYLTRANSFERASE"/>
    <property type="match status" value="1"/>
</dbReference>
<accession>A0A9D4USQ9</accession>